<name>K1Q8N0_MAGGI</name>
<dbReference type="EMBL" id="JH822164">
    <property type="protein sequence ID" value="EKC17696.1"/>
    <property type="molecule type" value="Genomic_DNA"/>
</dbReference>
<organism evidence="1">
    <name type="scientific">Magallana gigas</name>
    <name type="common">Pacific oyster</name>
    <name type="synonym">Crassostrea gigas</name>
    <dbReference type="NCBI Taxonomy" id="29159"/>
    <lineage>
        <taxon>Eukaryota</taxon>
        <taxon>Metazoa</taxon>
        <taxon>Spiralia</taxon>
        <taxon>Lophotrochozoa</taxon>
        <taxon>Mollusca</taxon>
        <taxon>Bivalvia</taxon>
        <taxon>Autobranchia</taxon>
        <taxon>Pteriomorphia</taxon>
        <taxon>Ostreida</taxon>
        <taxon>Ostreoidea</taxon>
        <taxon>Ostreidae</taxon>
        <taxon>Magallana</taxon>
    </lineage>
</organism>
<protein>
    <submittedName>
        <fullName evidence="1">Uncharacterized protein</fullName>
    </submittedName>
</protein>
<dbReference type="SUPFAM" id="SSF46689">
    <property type="entry name" value="Homeodomain-like"/>
    <property type="match status" value="1"/>
</dbReference>
<dbReference type="HOGENOM" id="CLU_2500063_0_0_1"/>
<gene>
    <name evidence="1" type="ORF">CGI_10000331</name>
</gene>
<dbReference type="InParanoid" id="K1Q8N0"/>
<dbReference type="InterPro" id="IPR009057">
    <property type="entry name" value="Homeodomain-like_sf"/>
</dbReference>
<accession>K1Q8N0</accession>
<reference evidence="1" key="1">
    <citation type="journal article" date="2012" name="Nature">
        <title>The oyster genome reveals stress adaptation and complexity of shell formation.</title>
        <authorList>
            <person name="Zhang G."/>
            <person name="Fang X."/>
            <person name="Guo X."/>
            <person name="Li L."/>
            <person name="Luo R."/>
            <person name="Xu F."/>
            <person name="Yang P."/>
            <person name="Zhang L."/>
            <person name="Wang X."/>
            <person name="Qi H."/>
            <person name="Xiong Z."/>
            <person name="Que H."/>
            <person name="Xie Y."/>
            <person name="Holland P.W."/>
            <person name="Paps J."/>
            <person name="Zhu Y."/>
            <person name="Wu F."/>
            <person name="Chen Y."/>
            <person name="Wang J."/>
            <person name="Peng C."/>
            <person name="Meng J."/>
            <person name="Yang L."/>
            <person name="Liu J."/>
            <person name="Wen B."/>
            <person name="Zhang N."/>
            <person name="Huang Z."/>
            <person name="Zhu Q."/>
            <person name="Feng Y."/>
            <person name="Mount A."/>
            <person name="Hedgecock D."/>
            <person name="Xu Z."/>
            <person name="Liu Y."/>
            <person name="Domazet-Loso T."/>
            <person name="Du Y."/>
            <person name="Sun X."/>
            <person name="Zhang S."/>
            <person name="Liu B."/>
            <person name="Cheng P."/>
            <person name="Jiang X."/>
            <person name="Li J."/>
            <person name="Fan D."/>
            <person name="Wang W."/>
            <person name="Fu W."/>
            <person name="Wang T."/>
            <person name="Wang B."/>
            <person name="Zhang J."/>
            <person name="Peng Z."/>
            <person name="Li Y."/>
            <person name="Li N."/>
            <person name="Wang J."/>
            <person name="Chen M."/>
            <person name="He Y."/>
            <person name="Tan F."/>
            <person name="Song X."/>
            <person name="Zheng Q."/>
            <person name="Huang R."/>
            <person name="Yang H."/>
            <person name="Du X."/>
            <person name="Chen L."/>
            <person name="Yang M."/>
            <person name="Gaffney P.M."/>
            <person name="Wang S."/>
            <person name="Luo L."/>
            <person name="She Z."/>
            <person name="Ming Y."/>
            <person name="Huang W."/>
            <person name="Zhang S."/>
            <person name="Huang B."/>
            <person name="Zhang Y."/>
            <person name="Qu T."/>
            <person name="Ni P."/>
            <person name="Miao G."/>
            <person name="Wang J."/>
            <person name="Wang Q."/>
            <person name="Steinberg C.E."/>
            <person name="Wang H."/>
            <person name="Li N."/>
            <person name="Qian L."/>
            <person name="Zhang G."/>
            <person name="Li Y."/>
            <person name="Yang H."/>
            <person name="Liu X."/>
            <person name="Wang J."/>
            <person name="Yin Y."/>
            <person name="Wang J."/>
        </authorList>
    </citation>
    <scope>NUCLEOTIDE SEQUENCE [LARGE SCALE GENOMIC DNA]</scope>
    <source>
        <strain evidence="1">05x7-T-G4-1.051#20</strain>
    </source>
</reference>
<sequence length="86" mass="9774">MSRPNENQRNRAVGMLQAGMAQNTVARHFGVHQNTIQSLWKRVHVAFRGFDQLVQELCVIVCASKTSDQDAQQFAQYNFNVIVLPD</sequence>
<dbReference type="AlphaFoldDB" id="K1Q8N0"/>
<evidence type="ECO:0000313" key="1">
    <source>
        <dbReference type="EMBL" id="EKC17696.1"/>
    </source>
</evidence>
<proteinExistence type="predicted"/>